<dbReference type="InterPro" id="IPR013216">
    <property type="entry name" value="Methyltransf_11"/>
</dbReference>
<dbReference type="GO" id="GO:0032259">
    <property type="term" value="P:methylation"/>
    <property type="evidence" value="ECO:0007669"/>
    <property type="project" value="UniProtKB-KW"/>
</dbReference>
<name>A0A2C9KYJ6_BIOGL</name>
<comment type="similarity">
    <text evidence="1">Belongs to the methyltransferase superfamily.</text>
</comment>
<gene>
    <name evidence="5" type="primary">106080056</name>
</gene>
<dbReference type="PANTHER" id="PTHR44942:SF4">
    <property type="entry name" value="METHYLTRANSFERASE TYPE 11 DOMAIN-CONTAINING PROTEIN"/>
    <property type="match status" value="1"/>
</dbReference>
<dbReference type="VEuPathDB" id="VectorBase:BGLB025031"/>
<evidence type="ECO:0000313" key="6">
    <source>
        <dbReference type="Proteomes" id="UP000076420"/>
    </source>
</evidence>
<organism evidence="5 6">
    <name type="scientific">Biomphalaria glabrata</name>
    <name type="common">Bloodfluke planorb</name>
    <name type="synonym">Freshwater snail</name>
    <dbReference type="NCBI Taxonomy" id="6526"/>
    <lineage>
        <taxon>Eukaryota</taxon>
        <taxon>Metazoa</taxon>
        <taxon>Spiralia</taxon>
        <taxon>Lophotrochozoa</taxon>
        <taxon>Mollusca</taxon>
        <taxon>Gastropoda</taxon>
        <taxon>Heterobranchia</taxon>
        <taxon>Euthyneura</taxon>
        <taxon>Panpulmonata</taxon>
        <taxon>Hygrophila</taxon>
        <taxon>Lymnaeoidea</taxon>
        <taxon>Planorbidae</taxon>
        <taxon>Biomphalaria</taxon>
    </lineage>
</organism>
<evidence type="ECO:0000259" key="4">
    <source>
        <dbReference type="Pfam" id="PF08241"/>
    </source>
</evidence>
<evidence type="ECO:0000313" key="5">
    <source>
        <dbReference type="EnsemblMetazoa" id="BGLB025031-PA"/>
    </source>
</evidence>
<sequence>MGAAPSTPEYVASWESLLAGYVAETAEYLQNLYKGKELAQVYAAYRPKYPQAVFDAIMTYHDEVTTNGRSMALDVCCGPGQSTLPLVPLFEKVIGVDISQDLLDHMPKDIPNLTTHMCAAEDLSMIESHSVDLVTTGASLHWLNIDKFFKEAKRVLKPGGTFAAYMFQMEDLCDEEANKAYEEFYTTMKDYLTSKLLIIAHKYETIDFPFHCIKRLDIQVMMEMTIDQFKGYMASCHFWPPYSQANPTTNILDDFMIRSVESYKMPCLTTVEMPIS</sequence>
<dbReference type="KEGG" id="bgt:106080056"/>
<dbReference type="STRING" id="6526.A0A2C9KYJ6"/>
<evidence type="ECO:0000256" key="2">
    <source>
        <dbReference type="ARBA" id="ARBA00022603"/>
    </source>
</evidence>
<proteinExistence type="inferred from homology"/>
<reference evidence="5" key="1">
    <citation type="submission" date="2020-05" db="UniProtKB">
        <authorList>
            <consortium name="EnsemblMetazoa"/>
        </authorList>
    </citation>
    <scope>IDENTIFICATION</scope>
    <source>
        <strain evidence="5">BB02</strain>
    </source>
</reference>
<dbReference type="Proteomes" id="UP000076420">
    <property type="component" value="Unassembled WGS sequence"/>
</dbReference>
<dbReference type="SUPFAM" id="SSF53335">
    <property type="entry name" value="S-adenosyl-L-methionine-dependent methyltransferases"/>
    <property type="match status" value="1"/>
</dbReference>
<dbReference type="Gene3D" id="3.40.50.150">
    <property type="entry name" value="Vaccinia Virus protein VP39"/>
    <property type="match status" value="1"/>
</dbReference>
<keyword evidence="2" id="KW-0489">Methyltransferase</keyword>
<dbReference type="AlphaFoldDB" id="A0A2C9KYJ6"/>
<dbReference type="EnsemblMetazoa" id="BGLB025031-RA">
    <property type="protein sequence ID" value="BGLB025031-PA"/>
    <property type="gene ID" value="BGLB025031"/>
</dbReference>
<keyword evidence="3" id="KW-0808">Transferase</keyword>
<evidence type="ECO:0000256" key="3">
    <source>
        <dbReference type="ARBA" id="ARBA00022679"/>
    </source>
</evidence>
<dbReference type="InterPro" id="IPR029063">
    <property type="entry name" value="SAM-dependent_MTases_sf"/>
</dbReference>
<dbReference type="Pfam" id="PF08241">
    <property type="entry name" value="Methyltransf_11"/>
    <property type="match status" value="1"/>
</dbReference>
<accession>A0A2C9KYJ6</accession>
<dbReference type="PANTHER" id="PTHR44942">
    <property type="entry name" value="METHYLTRANSF_11 DOMAIN-CONTAINING PROTEIN"/>
    <property type="match status" value="1"/>
</dbReference>
<dbReference type="InterPro" id="IPR051052">
    <property type="entry name" value="Diverse_substrate_MTase"/>
</dbReference>
<dbReference type="VEuPathDB" id="VectorBase:BGLAX_048509"/>
<dbReference type="OrthoDB" id="6069990at2759"/>
<dbReference type="CDD" id="cd02440">
    <property type="entry name" value="AdoMet_MTases"/>
    <property type="match status" value="1"/>
</dbReference>
<protein>
    <recommendedName>
        <fullName evidence="4">Methyltransferase type 11 domain-containing protein</fullName>
    </recommendedName>
</protein>
<dbReference type="GO" id="GO:0008757">
    <property type="term" value="F:S-adenosylmethionine-dependent methyltransferase activity"/>
    <property type="evidence" value="ECO:0007669"/>
    <property type="project" value="InterPro"/>
</dbReference>
<feature type="domain" description="Methyltransferase type 11" evidence="4">
    <location>
        <begin position="73"/>
        <end position="163"/>
    </location>
</feature>
<evidence type="ECO:0000256" key="1">
    <source>
        <dbReference type="ARBA" id="ARBA00008361"/>
    </source>
</evidence>